<comment type="caution">
    <text evidence="7">The sequence shown here is derived from an EMBL/GenBank/DDBJ whole genome shotgun (WGS) entry which is preliminary data.</text>
</comment>
<evidence type="ECO:0000259" key="6">
    <source>
        <dbReference type="PROSITE" id="PS00716"/>
    </source>
</evidence>
<dbReference type="SUPFAM" id="SSF88659">
    <property type="entry name" value="Sigma3 and sigma4 domains of RNA polymerase sigma factors"/>
    <property type="match status" value="2"/>
</dbReference>
<accession>A0A2H0BRQ7</accession>
<dbReference type="Pfam" id="PF04542">
    <property type="entry name" value="Sigma70_r2"/>
    <property type="match status" value="1"/>
</dbReference>
<evidence type="ECO:0000256" key="2">
    <source>
        <dbReference type="ARBA" id="ARBA00023082"/>
    </source>
</evidence>
<dbReference type="Proteomes" id="UP000231581">
    <property type="component" value="Unassembled WGS sequence"/>
</dbReference>
<dbReference type="InterPro" id="IPR036388">
    <property type="entry name" value="WH-like_DNA-bd_sf"/>
</dbReference>
<reference evidence="7 8" key="1">
    <citation type="submission" date="2017-09" db="EMBL/GenBank/DDBJ databases">
        <title>Depth-based differentiation of microbial function through sediment-hosted aquifers and enrichment of novel symbionts in the deep terrestrial subsurface.</title>
        <authorList>
            <person name="Probst A.J."/>
            <person name="Ladd B."/>
            <person name="Jarett J.K."/>
            <person name="Geller-Mcgrath D.E."/>
            <person name="Sieber C.M."/>
            <person name="Emerson J.B."/>
            <person name="Anantharaman K."/>
            <person name="Thomas B.C."/>
            <person name="Malmstrom R."/>
            <person name="Stieglmeier M."/>
            <person name="Klingl A."/>
            <person name="Woyke T."/>
            <person name="Ryan C.M."/>
            <person name="Banfield J.F."/>
        </authorList>
    </citation>
    <scope>NUCLEOTIDE SEQUENCE [LARGE SCALE GENOMIC DNA]</scope>
    <source>
        <strain evidence="7">CG22_combo_CG10-13_8_21_14_all_47_17</strain>
    </source>
</reference>
<feature type="domain" description="RNA polymerase sigma-70" evidence="6">
    <location>
        <begin position="317"/>
        <end position="343"/>
    </location>
</feature>
<dbReference type="InterPro" id="IPR007627">
    <property type="entry name" value="RNA_pol_sigma70_r2"/>
</dbReference>
<keyword evidence="1" id="KW-0805">Transcription regulation</keyword>
<keyword evidence="3" id="KW-0238">DNA-binding</keyword>
<protein>
    <recommendedName>
        <fullName evidence="6">RNA polymerase sigma-70 domain-containing protein</fullName>
    </recommendedName>
</protein>
<proteinExistence type="predicted"/>
<evidence type="ECO:0000256" key="3">
    <source>
        <dbReference type="ARBA" id="ARBA00023125"/>
    </source>
</evidence>
<evidence type="ECO:0000313" key="8">
    <source>
        <dbReference type="Proteomes" id="UP000231581"/>
    </source>
</evidence>
<dbReference type="NCBIfam" id="TIGR02937">
    <property type="entry name" value="sigma70-ECF"/>
    <property type="match status" value="1"/>
</dbReference>
<keyword evidence="2" id="KW-0731">Sigma factor</keyword>
<evidence type="ECO:0000256" key="1">
    <source>
        <dbReference type="ARBA" id="ARBA00023015"/>
    </source>
</evidence>
<dbReference type="GO" id="GO:0006352">
    <property type="term" value="P:DNA-templated transcription initiation"/>
    <property type="evidence" value="ECO:0007669"/>
    <property type="project" value="InterPro"/>
</dbReference>
<dbReference type="InterPro" id="IPR014284">
    <property type="entry name" value="RNA_pol_sigma-70_dom"/>
</dbReference>
<feature type="coiled-coil region" evidence="5">
    <location>
        <begin position="53"/>
        <end position="96"/>
    </location>
</feature>
<dbReference type="GO" id="GO:0016987">
    <property type="term" value="F:sigma factor activity"/>
    <property type="evidence" value="ECO:0007669"/>
    <property type="project" value="UniProtKB-KW"/>
</dbReference>
<gene>
    <name evidence="7" type="ORF">COX00_03675</name>
</gene>
<name>A0A2H0BRQ7_9BACT</name>
<evidence type="ECO:0000256" key="5">
    <source>
        <dbReference type="SAM" id="Coils"/>
    </source>
</evidence>
<dbReference type="Gene3D" id="1.10.601.10">
    <property type="entry name" value="RNA Polymerase Primary Sigma Factor"/>
    <property type="match status" value="1"/>
</dbReference>
<dbReference type="Pfam" id="PF04545">
    <property type="entry name" value="Sigma70_r4"/>
    <property type="match status" value="1"/>
</dbReference>
<dbReference type="InterPro" id="IPR050239">
    <property type="entry name" value="Sigma-70_RNA_pol_init_factors"/>
</dbReference>
<keyword evidence="4" id="KW-0804">Transcription</keyword>
<evidence type="ECO:0000256" key="4">
    <source>
        <dbReference type="ARBA" id="ARBA00023163"/>
    </source>
</evidence>
<dbReference type="InterPro" id="IPR000943">
    <property type="entry name" value="RNA_pol_sigma70"/>
</dbReference>
<evidence type="ECO:0000313" key="7">
    <source>
        <dbReference type="EMBL" id="PIP60352.1"/>
    </source>
</evidence>
<dbReference type="PROSITE" id="PS00716">
    <property type="entry name" value="SIGMA70_2"/>
    <property type="match status" value="1"/>
</dbReference>
<dbReference type="GO" id="GO:0003677">
    <property type="term" value="F:DNA binding"/>
    <property type="evidence" value="ECO:0007669"/>
    <property type="project" value="UniProtKB-KW"/>
</dbReference>
<dbReference type="InterPro" id="IPR013324">
    <property type="entry name" value="RNA_pol_sigma_r3/r4-like"/>
</dbReference>
<keyword evidence="5" id="KW-0175">Coiled coil</keyword>
<dbReference type="InterPro" id="IPR013325">
    <property type="entry name" value="RNA_pol_sigma_r2"/>
</dbReference>
<dbReference type="SUPFAM" id="SSF88946">
    <property type="entry name" value="Sigma2 domain of RNA polymerase sigma factors"/>
    <property type="match status" value="1"/>
</dbReference>
<organism evidence="7 8">
    <name type="scientific">Candidatus Uhrbacteria bacterium CG22_combo_CG10-13_8_21_14_all_47_17</name>
    <dbReference type="NCBI Taxonomy" id="1975041"/>
    <lineage>
        <taxon>Bacteria</taxon>
        <taxon>Candidatus Uhriibacteriota</taxon>
    </lineage>
</organism>
<dbReference type="InterPro" id="IPR007630">
    <property type="entry name" value="RNA_pol_sigma70_r4"/>
</dbReference>
<dbReference type="PANTHER" id="PTHR30603:SF47">
    <property type="entry name" value="RNA POLYMERASE SIGMA FACTOR SIGD, CHLOROPLASTIC"/>
    <property type="match status" value="1"/>
</dbReference>
<dbReference type="EMBL" id="PCSZ01000068">
    <property type="protein sequence ID" value="PIP60352.1"/>
    <property type="molecule type" value="Genomic_DNA"/>
</dbReference>
<dbReference type="PRINTS" id="PR00046">
    <property type="entry name" value="SIGMA70FCT"/>
</dbReference>
<sequence length="364" mass="42721">MQKQRSRNAHQSDDQGMTEFSAYLRSFRHYPVLKTTKEFNELYARFQPWHVRVLKTEEQIVAAQQELEKTDSEAGVQKLQEQLYRLNRRKERYVRGRDHYAAPLICGNIRLTALFARRYAGRGISLPDLIQEGYFGLRTALFKFNPALGYKFSTYAGNWITNQMRRYVQKHGNHRAVSTPIHVQEILSRFSRQISQFQNEQGREPTNEELAERIDLKKGETRIQLLKKIIRYRPQIGMGGNVSLNAHLGAHVEEGSIFQDVLKSETLNPENFCIARSMHKKHVRKAAEWIQNAEHLSERDRAIIFHSFGLGGYEAKTHRELGREYGITRQRIEQIEERFLHAVKASRKELLWHIRSLQELDAFF</sequence>
<dbReference type="Gene3D" id="1.10.10.10">
    <property type="entry name" value="Winged helix-like DNA-binding domain superfamily/Winged helix DNA-binding domain"/>
    <property type="match status" value="2"/>
</dbReference>
<dbReference type="AlphaFoldDB" id="A0A2H0BRQ7"/>
<dbReference type="PANTHER" id="PTHR30603">
    <property type="entry name" value="RNA POLYMERASE SIGMA FACTOR RPO"/>
    <property type="match status" value="1"/>
</dbReference>